<organism evidence="1 2">
    <name type="scientific">Pseudomonas amygdali pv. lachrymans str. M301315</name>
    <dbReference type="NCBI Taxonomy" id="629260"/>
    <lineage>
        <taxon>Bacteria</taxon>
        <taxon>Pseudomonadati</taxon>
        <taxon>Pseudomonadota</taxon>
        <taxon>Gammaproteobacteria</taxon>
        <taxon>Pseudomonadales</taxon>
        <taxon>Pseudomonadaceae</taxon>
        <taxon>Pseudomonas</taxon>
        <taxon>Pseudomonas amygdali</taxon>
    </lineage>
</organism>
<accession>A0AAD0M730</accession>
<dbReference type="GeneID" id="39473823"/>
<geneLocation type="plasmid" evidence="2">
    <name>pmppla107</name>
</geneLocation>
<dbReference type="EMBL" id="CP031226">
    <property type="protein sequence ID" value="AXH59640.1"/>
    <property type="molecule type" value="Genomic_DNA"/>
</dbReference>
<keyword evidence="1" id="KW-0614">Plasmid</keyword>
<reference evidence="1 2" key="1">
    <citation type="journal article" date="2011" name="PLoS Pathog.">
        <title>Dynamic evolution of pathogenicity revealed by sequencing and comparative genomics of 19 Pseudomonas syringae isolates.</title>
        <authorList>
            <person name="Baltrus D.A."/>
            <person name="Nishimura M.T."/>
            <person name="Romanchuk A."/>
            <person name="Chang J.H."/>
            <person name="Mukhtar M.S."/>
            <person name="Cherkis K."/>
            <person name="Roach J."/>
            <person name="Grant S.R."/>
            <person name="Jones C.D."/>
            <person name="Dangl J.L."/>
        </authorList>
    </citation>
    <scope>NUCLEOTIDE SEQUENCE [LARGE SCALE GENOMIC DNA]</scope>
    <source>
        <strain evidence="1 2">M301315</strain>
    </source>
</reference>
<dbReference type="Proteomes" id="UP000006426">
    <property type="component" value="Plasmid pmppla107"/>
</dbReference>
<gene>
    <name evidence="1" type="ORF">PLA107_030925</name>
</gene>
<proteinExistence type="predicted"/>
<name>A0AAD0M730_PSEAV</name>
<dbReference type="RefSeq" id="WP_005742126.1">
    <property type="nucleotide sequence ID" value="NZ_CP031226.1"/>
</dbReference>
<protein>
    <submittedName>
        <fullName evidence="1">Uncharacterized protein</fullName>
    </submittedName>
</protein>
<dbReference type="AlphaFoldDB" id="A0AAD0M730"/>
<evidence type="ECO:0000313" key="1">
    <source>
        <dbReference type="EMBL" id="AXH59640.1"/>
    </source>
</evidence>
<evidence type="ECO:0000313" key="2">
    <source>
        <dbReference type="Proteomes" id="UP000006426"/>
    </source>
</evidence>
<sequence length="441" mass="50220">MTSLSQHDTQILLDETFRLSRNCELRRTSLRQGTSAQQLSQNFEYYQKLAYSCQEFLVGVQSQFPAAKDFFDWCDGECPVSIIAEVTQNIIPFAMTHESCHLTALGRWLSATLKAANESEDRRYSPLEKTKDLFGLLCRQLGDLEGEKYREPAFYIYGEFRDGFLHDSLYSRKVSHAIVNIIDDSVDNPEAARAWIKQIHDTCTQWPETGKVIKDTLRDRLMDDPVAGLDDLREYVLGQAMPTGFECSKRLRHLVERFFSTRRELDLEPDVSALLLNDRYMGEALIEDLIGCLEKAGKDAEDAYENHGATPDSPNLRNLTNFYKMAELDVDDLCKIAMVITGRISRGEIIDYEEKTPAVRMKAVMAQSRADSSSKYDPRWPEQAVMGSILMSLPQDILAEVAQDNDFNRTTIYTLTGNRAHLSNMQDKKRLDKIMGSDLGL</sequence>